<feature type="non-terminal residue" evidence="1">
    <location>
        <position position="1"/>
    </location>
</feature>
<gene>
    <name evidence="1" type="ORF">PCOR1329_LOCUS36969</name>
</gene>
<feature type="non-terminal residue" evidence="1">
    <location>
        <position position="50"/>
    </location>
</feature>
<reference evidence="1" key="1">
    <citation type="submission" date="2023-10" db="EMBL/GenBank/DDBJ databases">
        <authorList>
            <person name="Chen Y."/>
            <person name="Shah S."/>
            <person name="Dougan E. K."/>
            <person name="Thang M."/>
            <person name="Chan C."/>
        </authorList>
    </citation>
    <scope>NUCLEOTIDE SEQUENCE [LARGE SCALE GENOMIC DNA]</scope>
</reference>
<proteinExistence type="predicted"/>
<dbReference type="Proteomes" id="UP001189429">
    <property type="component" value="Unassembled WGS sequence"/>
</dbReference>
<organism evidence="1 2">
    <name type="scientific">Prorocentrum cordatum</name>
    <dbReference type="NCBI Taxonomy" id="2364126"/>
    <lineage>
        <taxon>Eukaryota</taxon>
        <taxon>Sar</taxon>
        <taxon>Alveolata</taxon>
        <taxon>Dinophyceae</taxon>
        <taxon>Prorocentrales</taxon>
        <taxon>Prorocentraceae</taxon>
        <taxon>Prorocentrum</taxon>
    </lineage>
</organism>
<comment type="caution">
    <text evidence="1">The sequence shown here is derived from an EMBL/GenBank/DDBJ whole genome shotgun (WGS) entry which is preliminary data.</text>
</comment>
<keyword evidence="2" id="KW-1185">Reference proteome</keyword>
<protein>
    <submittedName>
        <fullName evidence="1">Uncharacterized protein</fullName>
    </submittedName>
</protein>
<sequence>ARKLRQIIDKVPGPHLVLTAGDAPAQYLPGGEVFEALAERPHGVDVYPGE</sequence>
<dbReference type="EMBL" id="CAUYUJ010014492">
    <property type="protein sequence ID" value="CAK0841904.1"/>
    <property type="molecule type" value="Genomic_DNA"/>
</dbReference>
<evidence type="ECO:0000313" key="2">
    <source>
        <dbReference type="Proteomes" id="UP001189429"/>
    </source>
</evidence>
<evidence type="ECO:0000313" key="1">
    <source>
        <dbReference type="EMBL" id="CAK0841904.1"/>
    </source>
</evidence>
<accession>A0ABN9TB77</accession>
<name>A0ABN9TB77_9DINO</name>